<gene>
    <name evidence="10" type="ORF">H9723_02980</name>
</gene>
<dbReference type="Pfam" id="PF02687">
    <property type="entry name" value="FtsX"/>
    <property type="match status" value="1"/>
</dbReference>
<dbReference type="AlphaFoldDB" id="A0A9D2K0L3"/>
<keyword evidence="2" id="KW-1003">Cell membrane</keyword>
<dbReference type="GO" id="GO:0005886">
    <property type="term" value="C:plasma membrane"/>
    <property type="evidence" value="ECO:0007669"/>
    <property type="project" value="UniProtKB-SubCell"/>
</dbReference>
<dbReference type="PANTHER" id="PTHR30572:SF4">
    <property type="entry name" value="ABC TRANSPORTER PERMEASE YTRF"/>
    <property type="match status" value="1"/>
</dbReference>
<reference evidence="10" key="1">
    <citation type="journal article" date="2021" name="PeerJ">
        <title>Extensive microbial diversity within the chicken gut microbiome revealed by metagenomics and culture.</title>
        <authorList>
            <person name="Gilroy R."/>
            <person name="Ravi A."/>
            <person name="Getino M."/>
            <person name="Pursley I."/>
            <person name="Horton D.L."/>
            <person name="Alikhan N.F."/>
            <person name="Baker D."/>
            <person name="Gharbi K."/>
            <person name="Hall N."/>
            <person name="Watson M."/>
            <person name="Adriaenssens E.M."/>
            <person name="Foster-Nyarko E."/>
            <person name="Jarju S."/>
            <person name="Secka A."/>
            <person name="Antonio M."/>
            <person name="Oren A."/>
            <person name="Chaudhuri R.R."/>
            <person name="La Ragione R."/>
            <person name="Hildebrand F."/>
            <person name="Pallen M.J."/>
        </authorList>
    </citation>
    <scope>NUCLEOTIDE SEQUENCE</scope>
    <source>
        <strain evidence="10">CHK196-3914</strain>
    </source>
</reference>
<evidence type="ECO:0000313" key="10">
    <source>
        <dbReference type="EMBL" id="HIZ74196.1"/>
    </source>
</evidence>
<keyword evidence="4 8" id="KW-1133">Transmembrane helix</keyword>
<evidence type="ECO:0000313" key="11">
    <source>
        <dbReference type="Proteomes" id="UP000824116"/>
    </source>
</evidence>
<evidence type="ECO:0000256" key="5">
    <source>
        <dbReference type="ARBA" id="ARBA00023136"/>
    </source>
</evidence>
<name>A0A9D2K0L3_9FIRM</name>
<protein>
    <submittedName>
        <fullName evidence="10">ABC transporter permease</fullName>
    </submittedName>
</protein>
<evidence type="ECO:0000256" key="4">
    <source>
        <dbReference type="ARBA" id="ARBA00022989"/>
    </source>
</evidence>
<comment type="subcellular location">
    <subcellularLocation>
        <location evidence="1">Cell membrane</location>
        <topology evidence="1">Multi-pass membrane protein</topology>
    </subcellularLocation>
</comment>
<feature type="region of interest" description="Disordered" evidence="7">
    <location>
        <begin position="56"/>
        <end position="87"/>
    </location>
</feature>
<organism evidence="10 11">
    <name type="scientific">Candidatus Mediterraneibacter stercoravium</name>
    <dbReference type="NCBI Taxonomy" id="2838685"/>
    <lineage>
        <taxon>Bacteria</taxon>
        <taxon>Bacillati</taxon>
        <taxon>Bacillota</taxon>
        <taxon>Clostridia</taxon>
        <taxon>Lachnospirales</taxon>
        <taxon>Lachnospiraceae</taxon>
        <taxon>Mediterraneibacter</taxon>
    </lineage>
</organism>
<evidence type="ECO:0000256" key="1">
    <source>
        <dbReference type="ARBA" id="ARBA00004651"/>
    </source>
</evidence>
<dbReference type="GO" id="GO:0022857">
    <property type="term" value="F:transmembrane transporter activity"/>
    <property type="evidence" value="ECO:0007669"/>
    <property type="project" value="TreeGrafter"/>
</dbReference>
<keyword evidence="3 8" id="KW-0812">Transmembrane</keyword>
<reference evidence="10" key="2">
    <citation type="submission" date="2021-04" db="EMBL/GenBank/DDBJ databases">
        <authorList>
            <person name="Gilroy R."/>
        </authorList>
    </citation>
    <scope>NUCLEOTIDE SEQUENCE</scope>
    <source>
        <strain evidence="10">CHK196-3914</strain>
    </source>
</reference>
<comment type="caution">
    <text evidence="10">The sequence shown here is derived from an EMBL/GenBank/DDBJ whole genome shotgun (WGS) entry which is preliminary data.</text>
</comment>
<feature type="transmembrane region" description="Helical" evidence="8">
    <location>
        <begin position="248"/>
        <end position="267"/>
    </location>
</feature>
<dbReference type="EMBL" id="DXAY01000069">
    <property type="protein sequence ID" value="HIZ74196.1"/>
    <property type="molecule type" value="Genomic_DNA"/>
</dbReference>
<evidence type="ECO:0000256" key="2">
    <source>
        <dbReference type="ARBA" id="ARBA00022475"/>
    </source>
</evidence>
<proteinExistence type="inferred from homology"/>
<comment type="similarity">
    <text evidence="6">Belongs to the ABC-4 integral membrane protein family.</text>
</comment>
<feature type="transmembrane region" description="Helical" evidence="8">
    <location>
        <begin position="303"/>
        <end position="326"/>
    </location>
</feature>
<evidence type="ECO:0000259" key="9">
    <source>
        <dbReference type="Pfam" id="PF02687"/>
    </source>
</evidence>
<keyword evidence="5 8" id="KW-0472">Membrane</keyword>
<dbReference type="Proteomes" id="UP000824116">
    <property type="component" value="Unassembled WGS sequence"/>
</dbReference>
<feature type="non-terminal residue" evidence="10">
    <location>
        <position position="646"/>
    </location>
</feature>
<evidence type="ECO:0000256" key="7">
    <source>
        <dbReference type="SAM" id="MobiDB-lite"/>
    </source>
</evidence>
<feature type="domain" description="ABC3 transporter permease C-terminal" evidence="9">
    <location>
        <begin position="254"/>
        <end position="377"/>
    </location>
</feature>
<evidence type="ECO:0000256" key="8">
    <source>
        <dbReference type="SAM" id="Phobius"/>
    </source>
</evidence>
<feature type="transmembrane region" description="Helical" evidence="8">
    <location>
        <begin position="346"/>
        <end position="366"/>
    </location>
</feature>
<feature type="transmembrane region" description="Helical" evidence="8">
    <location>
        <begin position="431"/>
        <end position="451"/>
    </location>
</feature>
<evidence type="ECO:0000256" key="6">
    <source>
        <dbReference type="ARBA" id="ARBA00038076"/>
    </source>
</evidence>
<dbReference type="InterPro" id="IPR050250">
    <property type="entry name" value="Macrolide_Exporter_MacB"/>
</dbReference>
<dbReference type="PANTHER" id="PTHR30572">
    <property type="entry name" value="MEMBRANE COMPONENT OF TRANSPORTER-RELATED"/>
    <property type="match status" value="1"/>
</dbReference>
<sequence length="646" mass="72289">MVFGISYGRIRGEELRAIRQAGTAASGMIPYADSSQYAQVRSLEYISEAGRSVTVGEAREADAQTAGEKSVTENPETEKSGAAEEAEDPGTLCVVRWMDRNAWEEMVSPAYTEIRGSYPEQEQEIMLSLRALKSLGIDRPEQGMQISLKVFIGLFRTETETFRLSGWFTDYSEDTEEASPGYISRAKLENWGYDPDEEANILFRQSDGMDWRETEERLYEDVPMKDSAQKITVSDTYAYEAVNEMTGGYGMAAFGALVILSGMFFLIHNVMQISMMGDVRQMGLLNVIGTTEKQIRRIYYGQLFRVLIPGVISGAILSAGALLFLLPKVLGNQYLNRYGGAEGLQIFRPGILAMSVLFAVLLLFVSSAGVIRKAARESCAETIHYTGLEKKRRSRKSSEKKTRGRKYRRRSPGGEILFMAWQNLTRFRGRFVLTVLSLFLGAEAFLGAVVITDGSDYAHVIEQRPDFLIAGQFGNPGQSGYGKEYQSRDAGEDPMLTEGDNIFLLYDNDYDEFSPISREVREQLLGLDGVEKDRSYVMEGAYMIATLSRKGIRPVVTDPDILITEEEPEKGSVGYSYSDNTEWVENSDVDVIQILSDQEIRELKSYAEKNSLPVDMDSLENGTGVLILHDHRLSREQEKMAEESVG</sequence>
<accession>A0A9D2K0L3</accession>
<dbReference type="InterPro" id="IPR003838">
    <property type="entry name" value="ABC3_permease_C"/>
</dbReference>
<evidence type="ECO:0000256" key="3">
    <source>
        <dbReference type="ARBA" id="ARBA00022692"/>
    </source>
</evidence>